<dbReference type="Pfam" id="PF13404">
    <property type="entry name" value="HTH_AsnC-type"/>
    <property type="match status" value="1"/>
</dbReference>
<evidence type="ECO:0000256" key="2">
    <source>
        <dbReference type="ARBA" id="ARBA00023125"/>
    </source>
</evidence>
<dbReference type="SUPFAM" id="SSF46785">
    <property type="entry name" value="Winged helix' DNA-binding domain"/>
    <property type="match status" value="1"/>
</dbReference>
<dbReference type="RefSeq" id="WP_163085775.1">
    <property type="nucleotide sequence ID" value="NZ_JAAAWN010000013.1"/>
</dbReference>
<dbReference type="PANTHER" id="PTHR30154:SF17">
    <property type="entry name" value="DNA-BINDING TRANSCRIPTIONAL ACTIVATOR DECR"/>
    <property type="match status" value="1"/>
</dbReference>
<dbReference type="GO" id="GO:0005829">
    <property type="term" value="C:cytosol"/>
    <property type="evidence" value="ECO:0007669"/>
    <property type="project" value="TreeGrafter"/>
</dbReference>
<dbReference type="PRINTS" id="PR00033">
    <property type="entry name" value="HTHASNC"/>
</dbReference>
<name>A0A7X5RLI6_9ALTE</name>
<dbReference type="CDD" id="cd00090">
    <property type="entry name" value="HTH_ARSR"/>
    <property type="match status" value="1"/>
</dbReference>
<keyword evidence="6" id="KW-1185">Reference proteome</keyword>
<dbReference type="InterPro" id="IPR011991">
    <property type="entry name" value="ArsR-like_HTH"/>
</dbReference>
<dbReference type="GO" id="GO:0043200">
    <property type="term" value="P:response to amino acid"/>
    <property type="evidence" value="ECO:0007669"/>
    <property type="project" value="TreeGrafter"/>
</dbReference>
<evidence type="ECO:0000259" key="4">
    <source>
        <dbReference type="PROSITE" id="PS50956"/>
    </source>
</evidence>
<dbReference type="GO" id="GO:0006355">
    <property type="term" value="P:regulation of DNA-templated transcription"/>
    <property type="evidence" value="ECO:0007669"/>
    <property type="project" value="UniProtKB-ARBA"/>
</dbReference>
<dbReference type="InterPro" id="IPR000485">
    <property type="entry name" value="AsnC-type_HTH_dom"/>
</dbReference>
<dbReference type="SMART" id="SM00344">
    <property type="entry name" value="HTH_ASNC"/>
    <property type="match status" value="1"/>
</dbReference>
<dbReference type="PANTHER" id="PTHR30154">
    <property type="entry name" value="LEUCINE-RESPONSIVE REGULATORY PROTEIN"/>
    <property type="match status" value="1"/>
</dbReference>
<proteinExistence type="predicted"/>
<dbReference type="SUPFAM" id="SSF54909">
    <property type="entry name" value="Dimeric alpha+beta barrel"/>
    <property type="match status" value="1"/>
</dbReference>
<keyword evidence="3" id="KW-0804">Transcription</keyword>
<dbReference type="Gene3D" id="3.30.70.920">
    <property type="match status" value="1"/>
</dbReference>
<keyword evidence="1" id="KW-0805">Transcription regulation</keyword>
<accession>A0A7X5RLI6</accession>
<dbReference type="AlphaFoldDB" id="A0A7X5RLI6"/>
<dbReference type="Gene3D" id="1.10.10.10">
    <property type="entry name" value="Winged helix-like DNA-binding domain superfamily/Winged helix DNA-binding domain"/>
    <property type="match status" value="1"/>
</dbReference>
<feature type="domain" description="HTH asnC-type" evidence="4">
    <location>
        <begin position="6"/>
        <end position="67"/>
    </location>
</feature>
<organism evidence="5 6">
    <name type="scientific">Alteromonas profundi</name>
    <dbReference type="NCBI Taxonomy" id="2696062"/>
    <lineage>
        <taxon>Bacteria</taxon>
        <taxon>Pseudomonadati</taxon>
        <taxon>Pseudomonadota</taxon>
        <taxon>Gammaproteobacteria</taxon>
        <taxon>Alteromonadales</taxon>
        <taxon>Alteromonadaceae</taxon>
        <taxon>Alteromonas/Salinimonas group</taxon>
        <taxon>Alteromonas</taxon>
    </lineage>
</organism>
<sequence>MKKFTLDGVDKAILLQLQKNADTPVADIAEQVGLTTTPCWRRIQRLETQGIIAKRVALLQAKTLGLAMTVFVQIKAARHDGKWLDDFAKHAASFDEIVEFYRMSGEYDYLLKVLVKDMDDFDLFYKRLVNGIDLNDVTSSFAMEQIKYTTALPLHHL</sequence>
<dbReference type="Pfam" id="PF01037">
    <property type="entry name" value="AsnC_trans_reg"/>
    <property type="match status" value="1"/>
</dbReference>
<keyword evidence="2" id="KW-0238">DNA-binding</keyword>
<dbReference type="Proteomes" id="UP000470213">
    <property type="component" value="Unassembled WGS sequence"/>
</dbReference>
<dbReference type="InterPro" id="IPR019888">
    <property type="entry name" value="Tscrpt_reg_AsnC-like"/>
</dbReference>
<dbReference type="InterPro" id="IPR019885">
    <property type="entry name" value="Tscrpt_reg_HTH_AsnC-type_CS"/>
</dbReference>
<reference evidence="5 6" key="1">
    <citation type="submission" date="2020-01" db="EMBL/GenBank/DDBJ databases">
        <authorList>
            <person name="Chen J."/>
            <person name="Zhu S."/>
            <person name="Yang J."/>
        </authorList>
    </citation>
    <scope>NUCLEOTIDE SEQUENCE [LARGE SCALE GENOMIC DNA]</scope>
    <source>
        <strain evidence="5 6">345S023</strain>
    </source>
</reference>
<protein>
    <submittedName>
        <fullName evidence="5">AsnC family transcriptional regulator</fullName>
    </submittedName>
</protein>
<evidence type="ECO:0000313" key="6">
    <source>
        <dbReference type="Proteomes" id="UP000470213"/>
    </source>
</evidence>
<dbReference type="InterPro" id="IPR019887">
    <property type="entry name" value="Tscrpt_reg_AsnC/Lrp_C"/>
</dbReference>
<dbReference type="PROSITE" id="PS00519">
    <property type="entry name" value="HTH_ASNC_1"/>
    <property type="match status" value="1"/>
</dbReference>
<dbReference type="EMBL" id="JAAAWN010000013">
    <property type="protein sequence ID" value="NDV91756.1"/>
    <property type="molecule type" value="Genomic_DNA"/>
</dbReference>
<dbReference type="GO" id="GO:0043565">
    <property type="term" value="F:sequence-specific DNA binding"/>
    <property type="evidence" value="ECO:0007669"/>
    <property type="project" value="InterPro"/>
</dbReference>
<dbReference type="PROSITE" id="PS50956">
    <property type="entry name" value="HTH_ASNC_2"/>
    <property type="match status" value="1"/>
</dbReference>
<dbReference type="InterPro" id="IPR036390">
    <property type="entry name" value="WH_DNA-bd_sf"/>
</dbReference>
<evidence type="ECO:0000256" key="1">
    <source>
        <dbReference type="ARBA" id="ARBA00023015"/>
    </source>
</evidence>
<evidence type="ECO:0000256" key="3">
    <source>
        <dbReference type="ARBA" id="ARBA00023163"/>
    </source>
</evidence>
<dbReference type="InterPro" id="IPR036388">
    <property type="entry name" value="WH-like_DNA-bd_sf"/>
</dbReference>
<gene>
    <name evidence="5" type="ORF">GTH32_11225</name>
</gene>
<evidence type="ECO:0000313" key="5">
    <source>
        <dbReference type="EMBL" id="NDV91756.1"/>
    </source>
</evidence>
<comment type="caution">
    <text evidence="5">The sequence shown here is derived from an EMBL/GenBank/DDBJ whole genome shotgun (WGS) entry which is preliminary data.</text>
</comment>
<dbReference type="InterPro" id="IPR011008">
    <property type="entry name" value="Dimeric_a/b-barrel"/>
</dbReference>